<organism evidence="3 4">
    <name type="scientific">Podila minutissima</name>
    <dbReference type="NCBI Taxonomy" id="64525"/>
    <lineage>
        <taxon>Eukaryota</taxon>
        <taxon>Fungi</taxon>
        <taxon>Fungi incertae sedis</taxon>
        <taxon>Mucoromycota</taxon>
        <taxon>Mortierellomycotina</taxon>
        <taxon>Mortierellomycetes</taxon>
        <taxon>Mortierellales</taxon>
        <taxon>Mortierellaceae</taxon>
        <taxon>Podila</taxon>
    </lineage>
</organism>
<protein>
    <recommendedName>
        <fullName evidence="2">RlpA-like protein double-psi beta-barrel domain-containing protein</fullName>
    </recommendedName>
</protein>
<sequence>MIVAMNAPQQGGNNAQCGKSVRIQHNGKSITAKVVDTCPECASGSLDLSQAAFSSLASLGQGVIDITWSFV</sequence>
<proteinExistence type="predicted"/>
<name>A0A9P5SUC7_9FUNG</name>
<accession>A0A9P5SUC7</accession>
<dbReference type="PANTHER" id="PTHR31836:SF28">
    <property type="entry name" value="SRCR DOMAIN-CONTAINING PROTEIN-RELATED"/>
    <property type="match status" value="1"/>
</dbReference>
<dbReference type="PANTHER" id="PTHR31836">
    <property type="match status" value="1"/>
</dbReference>
<dbReference type="InterPro" id="IPR036908">
    <property type="entry name" value="RlpA-like_sf"/>
</dbReference>
<keyword evidence="4" id="KW-1185">Reference proteome</keyword>
<dbReference type="SUPFAM" id="SSF50685">
    <property type="entry name" value="Barwin-like endoglucanases"/>
    <property type="match status" value="1"/>
</dbReference>
<dbReference type="Pfam" id="PF03330">
    <property type="entry name" value="DPBB_1"/>
    <property type="match status" value="1"/>
</dbReference>
<dbReference type="EMBL" id="JAAAUY010000045">
    <property type="protein sequence ID" value="KAF9336832.1"/>
    <property type="molecule type" value="Genomic_DNA"/>
</dbReference>
<dbReference type="Gene3D" id="2.40.40.10">
    <property type="entry name" value="RlpA-like domain"/>
    <property type="match status" value="1"/>
</dbReference>
<evidence type="ECO:0000259" key="2">
    <source>
        <dbReference type="Pfam" id="PF03330"/>
    </source>
</evidence>
<dbReference type="AlphaFoldDB" id="A0A9P5SUC7"/>
<dbReference type="InterPro" id="IPR051477">
    <property type="entry name" value="Expansin_CellWall"/>
</dbReference>
<evidence type="ECO:0000313" key="4">
    <source>
        <dbReference type="Proteomes" id="UP000696485"/>
    </source>
</evidence>
<evidence type="ECO:0000256" key="1">
    <source>
        <dbReference type="ARBA" id="ARBA00022729"/>
    </source>
</evidence>
<gene>
    <name evidence="3" type="ORF">BG006_007203</name>
</gene>
<evidence type="ECO:0000313" key="3">
    <source>
        <dbReference type="EMBL" id="KAF9336832.1"/>
    </source>
</evidence>
<dbReference type="Proteomes" id="UP000696485">
    <property type="component" value="Unassembled WGS sequence"/>
</dbReference>
<dbReference type="CDD" id="cd22191">
    <property type="entry name" value="DPBB_RlpA_EXP_N-like"/>
    <property type="match status" value="1"/>
</dbReference>
<feature type="domain" description="RlpA-like protein double-psi beta-barrel" evidence="2">
    <location>
        <begin position="17"/>
        <end position="67"/>
    </location>
</feature>
<reference evidence="3" key="1">
    <citation type="journal article" date="2020" name="Fungal Divers.">
        <title>Resolving the Mortierellaceae phylogeny through synthesis of multi-gene phylogenetics and phylogenomics.</title>
        <authorList>
            <person name="Vandepol N."/>
            <person name="Liber J."/>
            <person name="Desiro A."/>
            <person name="Na H."/>
            <person name="Kennedy M."/>
            <person name="Barry K."/>
            <person name="Grigoriev I.V."/>
            <person name="Miller A.N."/>
            <person name="O'Donnell K."/>
            <person name="Stajich J.E."/>
            <person name="Bonito G."/>
        </authorList>
    </citation>
    <scope>NUCLEOTIDE SEQUENCE</scope>
    <source>
        <strain evidence="3">NVP1</strain>
    </source>
</reference>
<dbReference type="InterPro" id="IPR009009">
    <property type="entry name" value="RlpA-like_DPBB"/>
</dbReference>
<keyword evidence="1" id="KW-0732">Signal</keyword>
<comment type="caution">
    <text evidence="3">The sequence shown here is derived from an EMBL/GenBank/DDBJ whole genome shotgun (WGS) entry which is preliminary data.</text>
</comment>